<evidence type="ECO:0000256" key="7">
    <source>
        <dbReference type="ARBA" id="ARBA00022800"/>
    </source>
</evidence>
<keyword evidence="5 11" id="KW-0479">Metal-binding</keyword>
<feature type="domain" description="CCA-adding enzyme C-terminal" evidence="14">
    <location>
        <begin position="248"/>
        <end position="390"/>
    </location>
</feature>
<keyword evidence="9 11" id="KW-0460">Magnesium</keyword>
<evidence type="ECO:0000256" key="10">
    <source>
        <dbReference type="ARBA" id="ARBA00022884"/>
    </source>
</evidence>
<dbReference type="CDD" id="cd05398">
    <property type="entry name" value="NT_ClassII-CCAase"/>
    <property type="match status" value="1"/>
</dbReference>
<dbReference type="GO" id="GO:0005524">
    <property type="term" value="F:ATP binding"/>
    <property type="evidence" value="ECO:0007669"/>
    <property type="project" value="UniProtKB-UniRule"/>
</dbReference>
<keyword evidence="4 11" id="KW-0548">Nucleotidyltransferase</keyword>
<dbReference type="Gene3D" id="1.10.110.30">
    <property type="match status" value="1"/>
</dbReference>
<feature type="binding site" evidence="11">
    <location>
        <position position="113"/>
    </location>
    <ligand>
        <name>ATP</name>
        <dbReference type="ChEBI" id="CHEBI:30616"/>
    </ligand>
</feature>
<feature type="binding site" evidence="11">
    <location>
        <position position="29"/>
    </location>
    <ligand>
        <name>ATP</name>
        <dbReference type="ChEBI" id="CHEBI:30616"/>
    </ligand>
</feature>
<comment type="catalytic activity">
    <reaction evidence="11">
        <text>a tRNA with a 3' CCA end + 2 CTP + ATP = a tRNA with a 3' CCACCA end + 3 diphosphate</text>
        <dbReference type="Rhea" id="RHEA:76235"/>
        <dbReference type="Rhea" id="RHEA-COMP:10468"/>
        <dbReference type="Rhea" id="RHEA-COMP:18655"/>
        <dbReference type="ChEBI" id="CHEBI:30616"/>
        <dbReference type="ChEBI" id="CHEBI:33019"/>
        <dbReference type="ChEBI" id="CHEBI:37563"/>
        <dbReference type="ChEBI" id="CHEBI:83071"/>
        <dbReference type="ChEBI" id="CHEBI:195187"/>
    </reaction>
</comment>
<dbReference type="InterPro" id="IPR043519">
    <property type="entry name" value="NT_sf"/>
</dbReference>
<dbReference type="Pfam" id="PF12627">
    <property type="entry name" value="PolyA_pol_RNAbd"/>
    <property type="match status" value="1"/>
</dbReference>
<feature type="binding site" evidence="11">
    <location>
        <position position="32"/>
    </location>
    <ligand>
        <name>CTP</name>
        <dbReference type="ChEBI" id="CHEBI:37563"/>
    </ligand>
</feature>
<reference evidence="16 17" key="1">
    <citation type="submission" date="2017-01" db="EMBL/GenBank/DDBJ databases">
        <authorList>
            <person name="Mah S.A."/>
            <person name="Swanson W.J."/>
            <person name="Moy G.W."/>
            <person name="Vacquier V.D."/>
        </authorList>
    </citation>
    <scope>NUCLEOTIDE SEQUENCE [LARGE SCALE GENOMIC DNA]</scope>
    <source>
        <strain evidence="16 17">NIO-1016</strain>
    </source>
</reference>
<dbReference type="SUPFAM" id="SSF81301">
    <property type="entry name" value="Nucleotidyltransferase"/>
    <property type="match status" value="1"/>
</dbReference>
<dbReference type="Proteomes" id="UP000186385">
    <property type="component" value="Unassembled WGS sequence"/>
</dbReference>
<comment type="miscellaneous">
    <text evidence="11">A single active site specifically recognizes both ATP and CTP and is responsible for their addition.</text>
</comment>
<accession>A0A1N6P6A8</accession>
<comment type="catalytic activity">
    <reaction evidence="11">
        <text>a tRNA precursor + 2 CTP + ATP = a tRNA with a 3' CCA end + 3 diphosphate</text>
        <dbReference type="Rhea" id="RHEA:14433"/>
        <dbReference type="Rhea" id="RHEA-COMP:10465"/>
        <dbReference type="Rhea" id="RHEA-COMP:10468"/>
        <dbReference type="ChEBI" id="CHEBI:30616"/>
        <dbReference type="ChEBI" id="CHEBI:33019"/>
        <dbReference type="ChEBI" id="CHEBI:37563"/>
        <dbReference type="ChEBI" id="CHEBI:74896"/>
        <dbReference type="ChEBI" id="CHEBI:83071"/>
        <dbReference type="EC" id="2.7.7.72"/>
    </reaction>
</comment>
<dbReference type="Pfam" id="PF13735">
    <property type="entry name" value="tRNA_NucTran2_2"/>
    <property type="match status" value="1"/>
</dbReference>
<dbReference type="SUPFAM" id="SSF81891">
    <property type="entry name" value="Poly A polymerase C-terminal region-like"/>
    <property type="match status" value="1"/>
</dbReference>
<evidence type="ECO:0000256" key="2">
    <source>
        <dbReference type="ARBA" id="ARBA00022679"/>
    </source>
</evidence>
<dbReference type="Gene3D" id="1.10.246.80">
    <property type="match status" value="1"/>
</dbReference>
<proteinExistence type="inferred from homology"/>
<feature type="binding site" evidence="11">
    <location>
        <position position="159"/>
    </location>
    <ligand>
        <name>ATP</name>
        <dbReference type="ChEBI" id="CHEBI:30616"/>
    </ligand>
</feature>
<evidence type="ECO:0000256" key="3">
    <source>
        <dbReference type="ARBA" id="ARBA00022694"/>
    </source>
</evidence>
<dbReference type="InterPro" id="IPR050264">
    <property type="entry name" value="Bact_CCA-adding_enz_type3_sf"/>
</dbReference>
<organism evidence="16 17">
    <name type="scientific">Domibacillus enclensis</name>
    <dbReference type="NCBI Taxonomy" id="1017273"/>
    <lineage>
        <taxon>Bacteria</taxon>
        <taxon>Bacillati</taxon>
        <taxon>Bacillota</taxon>
        <taxon>Bacilli</taxon>
        <taxon>Bacillales</taxon>
        <taxon>Bacillaceae</taxon>
        <taxon>Domibacillus</taxon>
    </lineage>
</organism>
<dbReference type="GO" id="GO:0000287">
    <property type="term" value="F:magnesium ion binding"/>
    <property type="evidence" value="ECO:0007669"/>
    <property type="project" value="UniProtKB-UniRule"/>
</dbReference>
<feature type="domain" description="tRNA nucleotidyltransferase/poly(A) polymerase RNA and SrmB- binding" evidence="13">
    <location>
        <begin position="172"/>
        <end position="230"/>
    </location>
</feature>
<evidence type="ECO:0000256" key="1">
    <source>
        <dbReference type="ARBA" id="ARBA00001946"/>
    </source>
</evidence>
<reference evidence="15" key="3">
    <citation type="submission" date="2017-03" db="EMBL/GenBank/DDBJ databases">
        <authorList>
            <person name="Dastager S.G."/>
            <person name="Neurgaonkar P.S."/>
            <person name="Dharne M.S."/>
        </authorList>
    </citation>
    <scope>NUCLEOTIDE SEQUENCE</scope>
    <source>
        <strain evidence="15">DSM 25145</strain>
    </source>
</reference>
<evidence type="ECO:0000256" key="11">
    <source>
        <dbReference type="HAMAP-Rule" id="MF_01263"/>
    </source>
</evidence>
<dbReference type="NCBIfam" id="NF009814">
    <property type="entry name" value="PRK13299.1"/>
    <property type="match status" value="1"/>
</dbReference>
<feature type="binding site" evidence="11">
    <location>
        <position position="44"/>
    </location>
    <ligand>
        <name>Mg(2+)</name>
        <dbReference type="ChEBI" id="CHEBI:18420"/>
    </ligand>
</feature>
<dbReference type="EMBL" id="FTLX01000001">
    <property type="protein sequence ID" value="SIP99914.1"/>
    <property type="molecule type" value="Genomic_DNA"/>
</dbReference>
<dbReference type="Pfam" id="PF01743">
    <property type="entry name" value="PolyA_pol"/>
    <property type="match status" value="1"/>
</dbReference>
<evidence type="ECO:0000313" key="16">
    <source>
        <dbReference type="EMBL" id="SIP99914.1"/>
    </source>
</evidence>
<feature type="binding site" evidence="11">
    <location>
        <position position="165"/>
    </location>
    <ligand>
        <name>ATP</name>
        <dbReference type="ChEBI" id="CHEBI:30616"/>
    </ligand>
</feature>
<evidence type="ECO:0000256" key="9">
    <source>
        <dbReference type="ARBA" id="ARBA00022842"/>
    </source>
</evidence>
<feature type="binding site" evidence="11">
    <location>
        <position position="113"/>
    </location>
    <ligand>
        <name>CTP</name>
        <dbReference type="ChEBI" id="CHEBI:37563"/>
    </ligand>
</feature>
<dbReference type="InterPro" id="IPR032828">
    <property type="entry name" value="PolyA_RNA-bd"/>
</dbReference>
<dbReference type="OrthoDB" id="9805698at2"/>
<evidence type="ECO:0000256" key="5">
    <source>
        <dbReference type="ARBA" id="ARBA00022723"/>
    </source>
</evidence>
<evidence type="ECO:0000256" key="4">
    <source>
        <dbReference type="ARBA" id="ARBA00022695"/>
    </source>
</evidence>
<feature type="binding site" evidence="11">
    <location>
        <position position="156"/>
    </location>
    <ligand>
        <name>ATP</name>
        <dbReference type="ChEBI" id="CHEBI:30616"/>
    </ligand>
</feature>
<feature type="binding site" evidence="11">
    <location>
        <position position="156"/>
    </location>
    <ligand>
        <name>CTP</name>
        <dbReference type="ChEBI" id="CHEBI:37563"/>
    </ligand>
</feature>
<evidence type="ECO:0000256" key="6">
    <source>
        <dbReference type="ARBA" id="ARBA00022741"/>
    </source>
</evidence>
<dbReference type="HAMAP" id="MF_01263">
    <property type="entry name" value="CCA_bact_type3"/>
    <property type="match status" value="1"/>
</dbReference>
<feature type="binding site" evidence="11">
    <location>
        <position position="29"/>
    </location>
    <ligand>
        <name>CTP</name>
        <dbReference type="ChEBI" id="CHEBI:37563"/>
    </ligand>
</feature>
<keyword evidence="3 11" id="KW-0819">tRNA processing</keyword>
<keyword evidence="6 11" id="KW-0547">Nucleotide-binding</keyword>
<reference evidence="18" key="2">
    <citation type="submission" date="2017-03" db="EMBL/GenBank/DDBJ databases">
        <title>Bacillus sp. V-88(T) DSM27956, whole genome shotgun sequencing project.</title>
        <authorList>
            <person name="Dastager S.G."/>
            <person name="Neurgaonkar P.S."/>
            <person name="Dharne M.S."/>
        </authorList>
    </citation>
    <scope>NUCLEOTIDE SEQUENCE [LARGE SCALE GENOMIC DNA]</scope>
    <source>
        <strain evidence="18">DSM 25145</strain>
    </source>
</reference>
<keyword evidence="18" id="KW-1185">Reference proteome</keyword>
<dbReference type="PANTHER" id="PTHR46173">
    <property type="entry name" value="CCA TRNA NUCLEOTIDYLTRANSFERASE 1, MITOCHONDRIAL"/>
    <property type="match status" value="1"/>
</dbReference>
<keyword evidence="10 11" id="KW-0694">RNA-binding</keyword>
<feature type="domain" description="Poly A polymerase head" evidence="12">
    <location>
        <begin position="24"/>
        <end position="144"/>
    </location>
</feature>
<dbReference type="PANTHER" id="PTHR46173:SF1">
    <property type="entry name" value="CCA TRNA NUCLEOTIDYLTRANSFERASE 1, MITOCHONDRIAL"/>
    <property type="match status" value="1"/>
</dbReference>
<comment type="subunit">
    <text evidence="11">Homodimer.</text>
</comment>
<dbReference type="EMBL" id="MWSK01000001">
    <property type="protein sequence ID" value="OXS80257.1"/>
    <property type="molecule type" value="Genomic_DNA"/>
</dbReference>
<dbReference type="Gene3D" id="1.20.58.560">
    <property type="match status" value="1"/>
</dbReference>
<gene>
    <name evidence="11" type="primary">cca</name>
    <name evidence="15" type="ORF">B1B05_01930</name>
    <name evidence="16" type="ORF">SAMN05443094_101404</name>
</gene>
<dbReference type="GO" id="GO:0004810">
    <property type="term" value="F:CCA tRNA nucleotidyltransferase activity"/>
    <property type="evidence" value="ECO:0007669"/>
    <property type="project" value="UniProtKB-UniRule"/>
</dbReference>
<evidence type="ECO:0000313" key="15">
    <source>
        <dbReference type="EMBL" id="OXS80257.1"/>
    </source>
</evidence>
<keyword evidence="2 11" id="KW-0808">Transferase</keyword>
<comment type="cofactor">
    <cofactor evidence="1 11">
        <name>Mg(2+)</name>
        <dbReference type="ChEBI" id="CHEBI:18420"/>
    </cofactor>
</comment>
<dbReference type="Gene3D" id="3.30.460.10">
    <property type="entry name" value="Beta Polymerase, domain 2"/>
    <property type="match status" value="1"/>
</dbReference>
<feature type="binding site" evidence="11">
    <location>
        <position position="162"/>
    </location>
    <ligand>
        <name>ATP</name>
        <dbReference type="ChEBI" id="CHEBI:30616"/>
    </ligand>
</feature>
<comment type="function">
    <text evidence="11">Catalyzes the addition and repair of the essential 3'-terminal CCA sequence in tRNAs without using a nucleic acid template. Adds these three nucleotides in the order of C, C, and A to the tRNA nucleotide-73, using CTP and ATP as substrates and producing inorganic pyrophosphate. tRNA 3'-terminal CCA addition is required both for tRNA processing and repair. Also involved in tRNA surveillance by mediating tandem CCA addition to generate a CCACCA at the 3' terminus of unstable tRNAs. While stable tRNAs receive only 3'-terminal CCA, unstable tRNAs are marked with CCACCA and rapidly degraded.</text>
</comment>
<dbReference type="EC" id="2.7.7.72" evidence="11"/>
<evidence type="ECO:0000259" key="12">
    <source>
        <dbReference type="Pfam" id="PF01743"/>
    </source>
</evidence>
<keyword evidence="8 11" id="KW-0067">ATP-binding</keyword>
<dbReference type="GO" id="GO:0042245">
    <property type="term" value="P:RNA repair"/>
    <property type="evidence" value="ECO:0007669"/>
    <property type="project" value="UniProtKB-KW"/>
</dbReference>
<evidence type="ECO:0000256" key="8">
    <source>
        <dbReference type="ARBA" id="ARBA00022840"/>
    </source>
</evidence>
<protein>
    <recommendedName>
        <fullName evidence="11">CCA-adding enzyme</fullName>
        <ecNumber evidence="11">2.7.7.72</ecNumber>
    </recommendedName>
    <alternativeName>
        <fullName evidence="11">CCA tRNA nucleotidyltransferase</fullName>
    </alternativeName>
    <alternativeName>
        <fullName evidence="11">tRNA CCA-pyrophosphorylase</fullName>
    </alternativeName>
    <alternativeName>
        <fullName evidence="11">tRNA adenylyl-/cytidylyl- transferase</fullName>
    </alternativeName>
    <alternativeName>
        <fullName evidence="11">tRNA nucleotidyltransferase</fullName>
    </alternativeName>
    <alternativeName>
        <fullName evidence="11">tRNA-NT</fullName>
    </alternativeName>
</protein>
<feature type="binding site" evidence="11">
    <location>
        <position position="165"/>
    </location>
    <ligand>
        <name>CTP</name>
        <dbReference type="ChEBI" id="CHEBI:37563"/>
    </ligand>
</feature>
<feature type="binding site" evidence="11">
    <location>
        <position position="42"/>
    </location>
    <ligand>
        <name>Mg(2+)</name>
        <dbReference type="ChEBI" id="CHEBI:18420"/>
    </ligand>
</feature>
<dbReference type="GO" id="GO:0001680">
    <property type="term" value="P:tRNA 3'-terminal CCA addition"/>
    <property type="evidence" value="ECO:0007669"/>
    <property type="project" value="UniProtKB-UniRule"/>
</dbReference>
<dbReference type="AlphaFoldDB" id="A0A1N6P6A8"/>
<dbReference type="STRING" id="1017273.SAMN05443094_101404"/>
<feature type="binding site" evidence="11">
    <location>
        <position position="32"/>
    </location>
    <ligand>
        <name>ATP</name>
        <dbReference type="ChEBI" id="CHEBI:30616"/>
    </ligand>
</feature>
<evidence type="ECO:0000313" key="17">
    <source>
        <dbReference type="Proteomes" id="UP000186385"/>
    </source>
</evidence>
<dbReference type="InterPro" id="IPR032810">
    <property type="entry name" value="CCA-adding_enz_C"/>
</dbReference>
<sequence>MIIPSFFQQALPVLSKLEDSGYEAYFVGGAVRDLFLSRSIHDVDIATSATPLEVKAIFTHTVDVGIDHGTILVLHKGTGFEVTTFRTESAYSDFRRPDHVEFVRSLYDDLKRRDFTMNAMAMDKEGQWIDPFNGKEDIQNGLIRTVGLASERFSEDALRMLRAARFVSQLSFRLEEQTKTAMQQQAQLLEHIAVERKLAELDKLLEGSNKKQALTSLIETGLYRFLPGLADRKTALEHFASLQVDTLTKEQCWIVLSWLCVKEEVKPFLKGWRFPQKRIQHVERSVKTIGQLQASGADDWLFFQAGREAAVDATAAVACLENRDPDLEQAADRWNALPIKHRQELAISGGDLLQWTNRSRGPWIKEILQQAEQAVVRKDVLNTRHDIERWLRECNLL</sequence>
<dbReference type="RefSeq" id="WP_045851445.1">
    <property type="nucleotide sequence ID" value="NZ_FTLX01000001.1"/>
</dbReference>
<feature type="binding site" evidence="11">
    <location>
        <position position="162"/>
    </location>
    <ligand>
        <name>CTP</name>
        <dbReference type="ChEBI" id="CHEBI:37563"/>
    </ligand>
</feature>
<dbReference type="GO" id="GO:0000049">
    <property type="term" value="F:tRNA binding"/>
    <property type="evidence" value="ECO:0007669"/>
    <property type="project" value="UniProtKB-UniRule"/>
</dbReference>
<comment type="similarity">
    <text evidence="11">Belongs to the tRNA nucleotidyltransferase/poly(A) polymerase family. Bacterial CCA-adding enzyme type 3 subfamily.</text>
</comment>
<dbReference type="Proteomes" id="UP000215545">
    <property type="component" value="Unassembled WGS sequence"/>
</dbReference>
<dbReference type="InterPro" id="IPR002646">
    <property type="entry name" value="PolA_pol_head_dom"/>
</dbReference>
<evidence type="ECO:0000313" key="18">
    <source>
        <dbReference type="Proteomes" id="UP000215545"/>
    </source>
</evidence>
<feature type="binding site" evidence="11">
    <location>
        <position position="159"/>
    </location>
    <ligand>
        <name>CTP</name>
        <dbReference type="ChEBI" id="CHEBI:37563"/>
    </ligand>
</feature>
<dbReference type="InterPro" id="IPR023068">
    <property type="entry name" value="CCA-adding_enz_firmicutes"/>
</dbReference>
<evidence type="ECO:0000259" key="13">
    <source>
        <dbReference type="Pfam" id="PF12627"/>
    </source>
</evidence>
<keyword evidence="7 11" id="KW-0692">RNA repair</keyword>
<name>A0A1N6P6A8_9BACI</name>
<evidence type="ECO:0000259" key="14">
    <source>
        <dbReference type="Pfam" id="PF13735"/>
    </source>
</evidence>